<dbReference type="OrthoDB" id="10055808at2759"/>
<dbReference type="InterPro" id="IPR045188">
    <property type="entry name" value="Boi1/Boi2-like"/>
</dbReference>
<evidence type="ECO:0000313" key="3">
    <source>
        <dbReference type="Proteomes" id="UP000192223"/>
    </source>
</evidence>
<keyword evidence="3" id="KW-1185">Reference proteome</keyword>
<evidence type="ECO:0000259" key="2">
    <source>
        <dbReference type="PROSITE" id="PS50003"/>
    </source>
</evidence>
<evidence type="ECO:0000256" key="1">
    <source>
        <dbReference type="ARBA" id="ARBA00041004"/>
    </source>
</evidence>
<dbReference type="RefSeq" id="XP_018322650.1">
    <property type="nucleotide sequence ID" value="XM_018467148.1"/>
</dbReference>
<sequence>MRFNDKELAKLSESKGEMEGVLHHLKPSENEWSDWYQQPYFKERFFKLVSNLLFYFRVNEQEPIGILVLENVQVAYERPHKGISFAFSLTFKTGDKSKIIDQKHIFSCRCDEDVNKWVCALKVASYEHWRSQLIILKTKIHMRTGQDPILDYLKQETKNSSKNHFKTVCAKSSFQSHIETKLFTDANGEIETVTTTQKISKNCISNKSVLVGKLVDI</sequence>
<dbReference type="KEGG" id="apln:108735263"/>
<dbReference type="InterPro" id="IPR001849">
    <property type="entry name" value="PH_domain"/>
</dbReference>
<proteinExistence type="predicted"/>
<dbReference type="AlphaFoldDB" id="A0A1W4WRK0"/>
<dbReference type="PROSITE" id="PS50003">
    <property type="entry name" value="PH_DOMAIN"/>
    <property type="match status" value="1"/>
</dbReference>
<accession>A0A1W4WRK0</accession>
<dbReference type="CDD" id="cd13258">
    <property type="entry name" value="PH_PLEKHJ1"/>
    <property type="match status" value="1"/>
</dbReference>
<dbReference type="InParanoid" id="A0A1W4WRK0"/>
<dbReference type="GO" id="GO:0042147">
    <property type="term" value="P:retrograde transport, endosome to Golgi"/>
    <property type="evidence" value="ECO:0007669"/>
    <property type="project" value="TreeGrafter"/>
</dbReference>
<evidence type="ECO:0000313" key="4">
    <source>
        <dbReference type="RefSeq" id="XP_018322650.1"/>
    </source>
</evidence>
<dbReference type="Proteomes" id="UP000192223">
    <property type="component" value="Unplaced"/>
</dbReference>
<dbReference type="Pfam" id="PF00169">
    <property type="entry name" value="PH"/>
    <property type="match status" value="1"/>
</dbReference>
<dbReference type="InterPro" id="IPR011993">
    <property type="entry name" value="PH-like_dom_sf"/>
</dbReference>
<dbReference type="GO" id="GO:0055037">
    <property type="term" value="C:recycling endosome"/>
    <property type="evidence" value="ECO:0007669"/>
    <property type="project" value="TreeGrafter"/>
</dbReference>
<dbReference type="SMART" id="SM00233">
    <property type="entry name" value="PH"/>
    <property type="match status" value="1"/>
</dbReference>
<organism evidence="3 4">
    <name type="scientific">Agrilus planipennis</name>
    <name type="common">Emerald ash borer</name>
    <name type="synonym">Agrilus marcopoli</name>
    <dbReference type="NCBI Taxonomy" id="224129"/>
    <lineage>
        <taxon>Eukaryota</taxon>
        <taxon>Metazoa</taxon>
        <taxon>Ecdysozoa</taxon>
        <taxon>Arthropoda</taxon>
        <taxon>Hexapoda</taxon>
        <taxon>Insecta</taxon>
        <taxon>Pterygota</taxon>
        <taxon>Neoptera</taxon>
        <taxon>Endopterygota</taxon>
        <taxon>Coleoptera</taxon>
        <taxon>Polyphaga</taxon>
        <taxon>Elateriformia</taxon>
        <taxon>Buprestoidea</taxon>
        <taxon>Buprestidae</taxon>
        <taxon>Agrilinae</taxon>
        <taxon>Agrilus</taxon>
    </lineage>
</organism>
<dbReference type="SUPFAM" id="SSF50729">
    <property type="entry name" value="PH domain-like"/>
    <property type="match status" value="1"/>
</dbReference>
<name>A0A1W4WRK0_AGRPL</name>
<dbReference type="GO" id="GO:0005829">
    <property type="term" value="C:cytosol"/>
    <property type="evidence" value="ECO:0007669"/>
    <property type="project" value="GOC"/>
</dbReference>
<dbReference type="STRING" id="224129.A0A1W4WRK0"/>
<dbReference type="PANTHER" id="PTHR22902:SF9">
    <property type="entry name" value="PLECKSTRIN HOMOLOGY DOMAIN-CONTAINING FAMILY J MEMBER 1"/>
    <property type="match status" value="1"/>
</dbReference>
<feature type="domain" description="PH" evidence="2">
    <location>
        <begin position="15"/>
        <end position="126"/>
    </location>
</feature>
<dbReference type="GeneID" id="108735263"/>
<dbReference type="GO" id="GO:0005769">
    <property type="term" value="C:early endosome"/>
    <property type="evidence" value="ECO:0007669"/>
    <property type="project" value="TreeGrafter"/>
</dbReference>
<dbReference type="PANTHER" id="PTHR22902">
    <property type="entry name" value="SESQUIPEDALIAN"/>
    <property type="match status" value="1"/>
</dbReference>
<dbReference type="GO" id="GO:0001881">
    <property type="term" value="P:receptor recycling"/>
    <property type="evidence" value="ECO:0007669"/>
    <property type="project" value="TreeGrafter"/>
</dbReference>
<dbReference type="Gene3D" id="2.30.29.30">
    <property type="entry name" value="Pleckstrin-homology domain (PH domain)/Phosphotyrosine-binding domain (PTB)"/>
    <property type="match status" value="1"/>
</dbReference>
<reference evidence="4" key="1">
    <citation type="submission" date="2025-08" db="UniProtKB">
        <authorList>
            <consortium name="RefSeq"/>
        </authorList>
    </citation>
    <scope>IDENTIFICATION</scope>
    <source>
        <tissue evidence="4">Entire body</tissue>
    </source>
</reference>
<gene>
    <name evidence="4" type="primary">LOC108735263</name>
</gene>
<protein>
    <recommendedName>
        <fullName evidence="1">Pleckstrin homology domain-containing family J member 1</fullName>
    </recommendedName>
</protein>
<dbReference type="GO" id="GO:0007032">
    <property type="term" value="P:endosome organization"/>
    <property type="evidence" value="ECO:0007669"/>
    <property type="project" value="TreeGrafter"/>
</dbReference>
<dbReference type="GO" id="GO:0005802">
    <property type="term" value="C:trans-Golgi network"/>
    <property type="evidence" value="ECO:0007669"/>
    <property type="project" value="TreeGrafter"/>
</dbReference>